<name>A0A8H6LUI4_9AGAR</name>
<dbReference type="Proteomes" id="UP000521943">
    <property type="component" value="Unassembled WGS sequence"/>
</dbReference>
<evidence type="ECO:0000313" key="1">
    <source>
        <dbReference type="EMBL" id="KAF6744363.1"/>
    </source>
</evidence>
<comment type="caution">
    <text evidence="1">The sequence shown here is derived from an EMBL/GenBank/DDBJ whole genome shotgun (WGS) entry which is preliminary data.</text>
</comment>
<dbReference type="EMBL" id="JACGCI010000123">
    <property type="protein sequence ID" value="KAF6744363.1"/>
    <property type="molecule type" value="Genomic_DNA"/>
</dbReference>
<sequence>MVNSVLEYLPLRSLGYLATLPYMDHIVRDHLRRRIESTIAASGLHVQNTLSMMEQSGTVISGSAALEIAAPGLCSPNDLNLYCPLESYSDAIDLITQTDGYIAEQERTTTVAARRTPFSKLNVNNGVRRMWKFRHISTGRRITLTESLSPSPLAPIFFFHLTSLMNCVTGRGAVSFYPEMSEKYTVQALINRSKNFETIHRPLEVSKWTDRGTTIIPDCADTHPGHPSSVTRERRGMCQWSYRHTKDPWTTYLAFKKPELECDIGPALAWRLGHLFKARGQIKIYAPTVHLLHEEWHLRTFRLLEIWIEYAAPLDGDTSVIAPEAWRRSFP</sequence>
<evidence type="ECO:0000313" key="2">
    <source>
        <dbReference type="Proteomes" id="UP000521943"/>
    </source>
</evidence>
<reference evidence="1 2" key="1">
    <citation type="submission" date="2020-07" db="EMBL/GenBank/DDBJ databases">
        <title>Comparative genomics of pyrophilous fungi reveals a link between fire events and developmental genes.</title>
        <authorList>
            <consortium name="DOE Joint Genome Institute"/>
            <person name="Steindorff A.S."/>
            <person name="Carver A."/>
            <person name="Calhoun S."/>
            <person name="Stillman K."/>
            <person name="Liu H."/>
            <person name="Lipzen A."/>
            <person name="Pangilinan J."/>
            <person name="Labutti K."/>
            <person name="Bruns T.D."/>
            <person name="Grigoriev I.V."/>
        </authorList>
    </citation>
    <scope>NUCLEOTIDE SEQUENCE [LARGE SCALE GENOMIC DNA]</scope>
    <source>
        <strain evidence="1 2">CBS 144469</strain>
    </source>
</reference>
<dbReference type="AlphaFoldDB" id="A0A8H6LUI4"/>
<dbReference type="OrthoDB" id="3067340at2759"/>
<protein>
    <submittedName>
        <fullName evidence="1">Uncharacterized protein</fullName>
    </submittedName>
</protein>
<accession>A0A8H6LUI4</accession>
<proteinExistence type="predicted"/>
<keyword evidence="2" id="KW-1185">Reference proteome</keyword>
<organism evidence="1 2">
    <name type="scientific">Ephemerocybe angulata</name>
    <dbReference type="NCBI Taxonomy" id="980116"/>
    <lineage>
        <taxon>Eukaryota</taxon>
        <taxon>Fungi</taxon>
        <taxon>Dikarya</taxon>
        <taxon>Basidiomycota</taxon>
        <taxon>Agaricomycotina</taxon>
        <taxon>Agaricomycetes</taxon>
        <taxon>Agaricomycetidae</taxon>
        <taxon>Agaricales</taxon>
        <taxon>Agaricineae</taxon>
        <taxon>Psathyrellaceae</taxon>
        <taxon>Ephemerocybe</taxon>
    </lineage>
</organism>
<gene>
    <name evidence="1" type="ORF">DFP72DRAFT_857664</name>
</gene>